<evidence type="ECO:0000256" key="1">
    <source>
        <dbReference type="SAM" id="MobiDB-lite"/>
    </source>
</evidence>
<proteinExistence type="predicted"/>
<feature type="region of interest" description="Disordered" evidence="1">
    <location>
        <begin position="62"/>
        <end position="107"/>
    </location>
</feature>
<dbReference type="NCBIfam" id="TIGR01439">
    <property type="entry name" value="lp_hng_hel_AbrB"/>
    <property type="match status" value="1"/>
</dbReference>
<sequence>MSSNTDSSGSGRVVSVTEKGQATIPKQLREKHGIQAPGRVKFVENDDGEIVVRPVGSMREFRGLERTGDDDRPATQLLRESRERDERRLDDLVDQIGDSNGTETGED</sequence>
<evidence type="ECO:0000259" key="2">
    <source>
        <dbReference type="PROSITE" id="PS51740"/>
    </source>
</evidence>
<dbReference type="PROSITE" id="PS51740">
    <property type="entry name" value="SPOVT_ABRB"/>
    <property type="match status" value="1"/>
</dbReference>
<dbReference type="Proteomes" id="UP000250088">
    <property type="component" value="Chromosome"/>
</dbReference>
<dbReference type="RefSeq" id="WP_086888633.1">
    <property type="nucleotide sequence ID" value="NZ_CP019893.1"/>
</dbReference>
<feature type="compositionally biased region" description="Polar residues" evidence="1">
    <location>
        <begin position="1"/>
        <end position="10"/>
    </location>
</feature>
<dbReference type="Pfam" id="PF04014">
    <property type="entry name" value="MazE_antitoxin"/>
    <property type="match status" value="1"/>
</dbReference>
<dbReference type="Gene3D" id="2.10.260.10">
    <property type="match status" value="1"/>
</dbReference>
<dbReference type="OrthoDB" id="30861at2157"/>
<dbReference type="KEGG" id="naj:B1756_11330"/>
<dbReference type="GeneID" id="32894677"/>
<evidence type="ECO:0000313" key="3">
    <source>
        <dbReference type="EMBL" id="ARS90256.1"/>
    </source>
</evidence>
<evidence type="ECO:0000313" key="4">
    <source>
        <dbReference type="Proteomes" id="UP000250088"/>
    </source>
</evidence>
<dbReference type="AlphaFoldDB" id="A0A2Z2HSR3"/>
<dbReference type="InterPro" id="IPR037914">
    <property type="entry name" value="SpoVT-AbrB_sf"/>
</dbReference>
<feature type="compositionally biased region" description="Polar residues" evidence="1">
    <location>
        <begin position="97"/>
        <end position="107"/>
    </location>
</feature>
<feature type="region of interest" description="Disordered" evidence="1">
    <location>
        <begin position="1"/>
        <end position="32"/>
    </location>
</feature>
<reference evidence="4" key="1">
    <citation type="submission" date="2017-02" db="EMBL/GenBank/DDBJ databases">
        <title>Natronthermophilus aegyptiacus gen. nov.,sp. nov., an aerobic, extremely halophilic alkalithermophilic archaeon isolated from the athalassohaline Wadi An Natrun, Egypt.</title>
        <authorList>
            <person name="Zhao B."/>
        </authorList>
    </citation>
    <scope>NUCLEOTIDE SEQUENCE [LARGE SCALE GENOMIC DNA]</scope>
    <source>
        <strain evidence="4">JW/NM-HA 15</strain>
    </source>
</reference>
<accession>A0A2Z2HSR3</accession>
<dbReference type="EMBL" id="CP019893">
    <property type="protein sequence ID" value="ARS90256.1"/>
    <property type="molecule type" value="Genomic_DNA"/>
</dbReference>
<gene>
    <name evidence="3" type="ORF">B1756_11330</name>
</gene>
<dbReference type="SUPFAM" id="SSF89447">
    <property type="entry name" value="AbrB/MazE/MraZ-like"/>
    <property type="match status" value="1"/>
</dbReference>
<dbReference type="SMART" id="SM00966">
    <property type="entry name" value="SpoVT_AbrB"/>
    <property type="match status" value="1"/>
</dbReference>
<name>A0A2Z2HSR3_9EURY</name>
<feature type="compositionally biased region" description="Basic and acidic residues" evidence="1">
    <location>
        <begin position="62"/>
        <end position="91"/>
    </location>
</feature>
<feature type="domain" description="SpoVT-AbrB" evidence="2">
    <location>
        <begin position="11"/>
        <end position="57"/>
    </location>
</feature>
<keyword evidence="4" id="KW-1185">Reference proteome</keyword>
<dbReference type="InterPro" id="IPR007159">
    <property type="entry name" value="SpoVT-AbrB_dom"/>
</dbReference>
<protein>
    <submittedName>
        <fullName evidence="3">Transcriptional regulator</fullName>
    </submittedName>
</protein>
<dbReference type="GO" id="GO:0003677">
    <property type="term" value="F:DNA binding"/>
    <property type="evidence" value="ECO:0007669"/>
    <property type="project" value="InterPro"/>
</dbReference>
<organism evidence="3 4">
    <name type="scientific">Natrarchaeobaculum aegyptiacum</name>
    <dbReference type="NCBI Taxonomy" id="745377"/>
    <lineage>
        <taxon>Archaea</taxon>
        <taxon>Methanobacteriati</taxon>
        <taxon>Methanobacteriota</taxon>
        <taxon>Stenosarchaea group</taxon>
        <taxon>Halobacteria</taxon>
        <taxon>Halobacteriales</taxon>
        <taxon>Natrialbaceae</taxon>
        <taxon>Natrarchaeobaculum</taxon>
    </lineage>
</organism>